<gene>
    <name evidence="9" type="ORF">METZ01_LOCUS217421</name>
</gene>
<keyword evidence="4 7" id="KW-0812">Transmembrane</keyword>
<keyword evidence="2" id="KW-0813">Transport</keyword>
<feature type="non-terminal residue" evidence="9">
    <location>
        <position position="1"/>
    </location>
</feature>
<protein>
    <recommendedName>
        <fullName evidence="8">ABC transmembrane type-1 domain-containing protein</fullName>
    </recommendedName>
</protein>
<dbReference type="InterPro" id="IPR045621">
    <property type="entry name" value="BPD_transp_1_N"/>
</dbReference>
<evidence type="ECO:0000256" key="7">
    <source>
        <dbReference type="SAM" id="Phobius"/>
    </source>
</evidence>
<dbReference type="GO" id="GO:0005886">
    <property type="term" value="C:plasma membrane"/>
    <property type="evidence" value="ECO:0007669"/>
    <property type="project" value="UniProtKB-SubCell"/>
</dbReference>
<keyword evidence="5 7" id="KW-1133">Transmembrane helix</keyword>
<dbReference type="CDD" id="cd06261">
    <property type="entry name" value="TM_PBP2"/>
    <property type="match status" value="1"/>
</dbReference>
<dbReference type="AlphaFoldDB" id="A0A382FR10"/>
<accession>A0A382FR10</accession>
<dbReference type="Pfam" id="PF19300">
    <property type="entry name" value="BPD_transp_1_N"/>
    <property type="match status" value="1"/>
</dbReference>
<dbReference type="GO" id="GO:0055085">
    <property type="term" value="P:transmembrane transport"/>
    <property type="evidence" value="ECO:0007669"/>
    <property type="project" value="InterPro"/>
</dbReference>
<keyword evidence="3" id="KW-1003">Cell membrane</keyword>
<dbReference type="InterPro" id="IPR035906">
    <property type="entry name" value="MetI-like_sf"/>
</dbReference>
<evidence type="ECO:0000256" key="4">
    <source>
        <dbReference type="ARBA" id="ARBA00022692"/>
    </source>
</evidence>
<dbReference type="SUPFAM" id="SSF161098">
    <property type="entry name" value="MetI-like"/>
    <property type="match status" value="1"/>
</dbReference>
<proteinExistence type="predicted"/>
<name>A0A382FR10_9ZZZZ</name>
<evidence type="ECO:0000256" key="2">
    <source>
        <dbReference type="ARBA" id="ARBA00022448"/>
    </source>
</evidence>
<evidence type="ECO:0000259" key="8">
    <source>
        <dbReference type="PROSITE" id="PS50928"/>
    </source>
</evidence>
<evidence type="ECO:0000256" key="1">
    <source>
        <dbReference type="ARBA" id="ARBA00004651"/>
    </source>
</evidence>
<feature type="domain" description="ABC transmembrane type-1" evidence="8">
    <location>
        <begin position="97"/>
        <end position="222"/>
    </location>
</feature>
<dbReference type="Pfam" id="PF00528">
    <property type="entry name" value="BPD_transp_1"/>
    <property type="match status" value="1"/>
</dbReference>
<evidence type="ECO:0000256" key="6">
    <source>
        <dbReference type="ARBA" id="ARBA00023136"/>
    </source>
</evidence>
<dbReference type="PANTHER" id="PTHR43163:SF6">
    <property type="entry name" value="DIPEPTIDE TRANSPORT SYSTEM PERMEASE PROTEIN DPPB-RELATED"/>
    <property type="match status" value="1"/>
</dbReference>
<evidence type="ECO:0000256" key="5">
    <source>
        <dbReference type="ARBA" id="ARBA00022989"/>
    </source>
</evidence>
<reference evidence="9" key="1">
    <citation type="submission" date="2018-05" db="EMBL/GenBank/DDBJ databases">
        <authorList>
            <person name="Lanie J.A."/>
            <person name="Ng W.-L."/>
            <person name="Kazmierczak K.M."/>
            <person name="Andrzejewski T.M."/>
            <person name="Davidsen T.M."/>
            <person name="Wayne K.J."/>
            <person name="Tettelin H."/>
            <person name="Glass J.I."/>
            <person name="Rusch D."/>
            <person name="Podicherti R."/>
            <person name="Tsui H.-C.T."/>
            <person name="Winkler M.E."/>
        </authorList>
    </citation>
    <scope>NUCLEOTIDE SEQUENCE</scope>
</reference>
<comment type="subcellular location">
    <subcellularLocation>
        <location evidence="1">Cell membrane</location>
        <topology evidence="1">Multi-pass membrane protein</topology>
    </subcellularLocation>
</comment>
<feature type="transmembrane region" description="Helical" evidence="7">
    <location>
        <begin position="103"/>
        <end position="124"/>
    </location>
</feature>
<organism evidence="9">
    <name type="scientific">marine metagenome</name>
    <dbReference type="NCBI Taxonomy" id="408172"/>
    <lineage>
        <taxon>unclassified sequences</taxon>
        <taxon>metagenomes</taxon>
        <taxon>ecological metagenomes</taxon>
    </lineage>
</organism>
<keyword evidence="6 7" id="KW-0472">Membrane</keyword>
<dbReference type="InterPro" id="IPR000515">
    <property type="entry name" value="MetI-like"/>
</dbReference>
<dbReference type="EMBL" id="UINC01050968">
    <property type="protein sequence ID" value="SVB64567.1"/>
    <property type="molecule type" value="Genomic_DNA"/>
</dbReference>
<dbReference type="PANTHER" id="PTHR43163">
    <property type="entry name" value="DIPEPTIDE TRANSPORT SYSTEM PERMEASE PROTEIN DPPB-RELATED"/>
    <property type="match status" value="1"/>
</dbReference>
<feature type="transmembrane region" description="Helical" evidence="7">
    <location>
        <begin position="9"/>
        <end position="29"/>
    </location>
</feature>
<evidence type="ECO:0000313" key="9">
    <source>
        <dbReference type="EMBL" id="SVB64567.1"/>
    </source>
</evidence>
<dbReference type="PROSITE" id="PS50928">
    <property type="entry name" value="ABC_TM1"/>
    <property type="match status" value="1"/>
</dbReference>
<dbReference type="Gene3D" id="1.10.3720.10">
    <property type="entry name" value="MetI-like"/>
    <property type="match status" value="1"/>
</dbReference>
<evidence type="ECO:0000256" key="3">
    <source>
        <dbReference type="ARBA" id="ARBA00022475"/>
    </source>
</evidence>
<sequence>VFRFLIGRFFSSFLSIIGATLAIFTLTNFHNDPRLLFVPDSGNGITQEQWDRLGERLGMNKPFHTRYLQWIGRTLRGDLGMSLARSMAVTDILVAKIPATLELALGGWAFAILLGIPTGVVAAVYRGSIWDYIARFMALVGQAAPPFVTGLILIYIFNQWITPGGQPLLPAGGRSPEFDVKDYILPCVALGWGAAAALMRLTRSSMLEILDSEYIRLARAKG</sequence>
<feature type="transmembrane region" description="Helical" evidence="7">
    <location>
        <begin position="136"/>
        <end position="157"/>
    </location>
</feature>
<feature type="non-terminal residue" evidence="9">
    <location>
        <position position="222"/>
    </location>
</feature>